<keyword evidence="3" id="KW-0378">Hydrolase</keyword>
<name>A0A1I6S816_9EURY</name>
<evidence type="ECO:0000256" key="2">
    <source>
        <dbReference type="ARBA" id="ARBA00022670"/>
    </source>
</evidence>
<dbReference type="Pfam" id="PF13180">
    <property type="entry name" value="PDZ_2"/>
    <property type="match status" value="1"/>
</dbReference>
<dbReference type="SMART" id="SM00228">
    <property type="entry name" value="PDZ"/>
    <property type="match status" value="1"/>
</dbReference>
<dbReference type="Proteomes" id="UP000199199">
    <property type="component" value="Unassembled WGS sequence"/>
</dbReference>
<dbReference type="PROSITE" id="PS51318">
    <property type="entry name" value="TAT"/>
    <property type="match status" value="1"/>
</dbReference>
<protein>
    <submittedName>
        <fullName evidence="5">Serine protease, S1-C subfamily, contains C-terminal PDZ domain</fullName>
    </submittedName>
</protein>
<evidence type="ECO:0000313" key="5">
    <source>
        <dbReference type="EMBL" id="SFS73053.1"/>
    </source>
</evidence>
<evidence type="ECO:0000256" key="3">
    <source>
        <dbReference type="ARBA" id="ARBA00022801"/>
    </source>
</evidence>
<evidence type="ECO:0000313" key="6">
    <source>
        <dbReference type="Proteomes" id="UP000199199"/>
    </source>
</evidence>
<sequence>MDNVTRRRYLAAAATGITGVVAGCAAPQSESSVPGSSSTELEVDGDLAGESAYTQVYDAVIDSIAQVRAYGVESPRRLGEGTGQGSGFLVALEQDGAYLITNEHVVSGADSVEIQYIGGDWTTATIAGTDYYSDLAVLAVDHVPDDAVSLPLSEQTPVVGQQVLAIGAPYGLEGSVSQGIVSGVNRSVDVSYRRFPFPNAIQTDAAVNPGNSGGPLVDLEGRAIGVVNAGGGDNIGFAISAALARRVVPALADDGVYEHSYLGISYREVTRAVVEEYGLEEASGVLVSSVDPNGPADDELERGDVIYELDGEPIPDRHALGTYLALETRPGDEVGIEFWRDGQERTVTVTLGSR</sequence>
<dbReference type="GO" id="GO:0006508">
    <property type="term" value="P:proteolysis"/>
    <property type="evidence" value="ECO:0007669"/>
    <property type="project" value="UniProtKB-KW"/>
</dbReference>
<keyword evidence="2 5" id="KW-0645">Protease</keyword>
<accession>A0A1I6S816</accession>
<dbReference type="InterPro" id="IPR043504">
    <property type="entry name" value="Peptidase_S1_PA_chymotrypsin"/>
</dbReference>
<dbReference type="InterPro" id="IPR001940">
    <property type="entry name" value="Peptidase_S1C"/>
</dbReference>
<feature type="domain" description="PDZ" evidence="4">
    <location>
        <begin position="263"/>
        <end position="314"/>
    </location>
</feature>
<dbReference type="SUPFAM" id="SSF50494">
    <property type="entry name" value="Trypsin-like serine proteases"/>
    <property type="match status" value="1"/>
</dbReference>
<proteinExistence type="inferred from homology"/>
<dbReference type="InterPro" id="IPR006311">
    <property type="entry name" value="TAT_signal"/>
</dbReference>
<dbReference type="PANTHER" id="PTHR43343:SF3">
    <property type="entry name" value="PROTEASE DO-LIKE 8, CHLOROPLASTIC"/>
    <property type="match status" value="1"/>
</dbReference>
<dbReference type="InterPro" id="IPR001478">
    <property type="entry name" value="PDZ"/>
</dbReference>
<comment type="similarity">
    <text evidence="1">Belongs to the peptidase S1C family.</text>
</comment>
<dbReference type="OrthoDB" id="350578at2157"/>
<dbReference type="InterPro" id="IPR009003">
    <property type="entry name" value="Peptidase_S1_PA"/>
</dbReference>
<dbReference type="InterPro" id="IPR051201">
    <property type="entry name" value="Chloro_Bact_Ser_Proteases"/>
</dbReference>
<evidence type="ECO:0000259" key="4">
    <source>
        <dbReference type="PROSITE" id="PS50106"/>
    </source>
</evidence>
<dbReference type="InterPro" id="IPR036034">
    <property type="entry name" value="PDZ_sf"/>
</dbReference>
<dbReference type="Gene3D" id="2.30.42.10">
    <property type="match status" value="1"/>
</dbReference>
<dbReference type="EMBL" id="FOZS01000002">
    <property type="protein sequence ID" value="SFS73053.1"/>
    <property type="molecule type" value="Genomic_DNA"/>
</dbReference>
<dbReference type="Gene3D" id="2.40.10.10">
    <property type="entry name" value="Trypsin-like serine proteases"/>
    <property type="match status" value="2"/>
</dbReference>
<dbReference type="RefSeq" id="WP_092904935.1">
    <property type="nucleotide sequence ID" value="NZ_FOZS01000002.1"/>
</dbReference>
<dbReference type="PROSITE" id="PS51257">
    <property type="entry name" value="PROKAR_LIPOPROTEIN"/>
    <property type="match status" value="1"/>
</dbReference>
<dbReference type="Pfam" id="PF13365">
    <property type="entry name" value="Trypsin_2"/>
    <property type="match status" value="1"/>
</dbReference>
<dbReference type="PROSITE" id="PS50106">
    <property type="entry name" value="PDZ"/>
    <property type="match status" value="1"/>
</dbReference>
<reference evidence="6" key="1">
    <citation type="submission" date="2016-10" db="EMBL/GenBank/DDBJ databases">
        <authorList>
            <person name="Varghese N."/>
            <person name="Submissions S."/>
        </authorList>
    </citation>
    <scope>NUCLEOTIDE SEQUENCE [LARGE SCALE GENOMIC DNA]</scope>
    <source>
        <strain evidence="6">DSM 22427</strain>
    </source>
</reference>
<dbReference type="AlphaFoldDB" id="A0A1I6S816"/>
<evidence type="ECO:0000256" key="1">
    <source>
        <dbReference type="ARBA" id="ARBA00010541"/>
    </source>
</evidence>
<dbReference type="PRINTS" id="PR00834">
    <property type="entry name" value="PROTEASES2C"/>
</dbReference>
<keyword evidence="6" id="KW-1185">Reference proteome</keyword>
<organism evidence="5 6">
    <name type="scientific">Halostagnicola kamekurae</name>
    <dbReference type="NCBI Taxonomy" id="619731"/>
    <lineage>
        <taxon>Archaea</taxon>
        <taxon>Methanobacteriati</taxon>
        <taxon>Methanobacteriota</taxon>
        <taxon>Stenosarchaea group</taxon>
        <taxon>Halobacteria</taxon>
        <taxon>Halobacteriales</taxon>
        <taxon>Natrialbaceae</taxon>
        <taxon>Halostagnicola</taxon>
    </lineage>
</organism>
<dbReference type="GO" id="GO:0004252">
    <property type="term" value="F:serine-type endopeptidase activity"/>
    <property type="evidence" value="ECO:0007669"/>
    <property type="project" value="InterPro"/>
</dbReference>
<gene>
    <name evidence="5" type="ORF">SAMN04488556_2480</name>
</gene>
<dbReference type="PANTHER" id="PTHR43343">
    <property type="entry name" value="PEPTIDASE S12"/>
    <property type="match status" value="1"/>
</dbReference>
<dbReference type="SUPFAM" id="SSF50156">
    <property type="entry name" value="PDZ domain-like"/>
    <property type="match status" value="1"/>
</dbReference>